<dbReference type="EMBL" id="SMAR01000004">
    <property type="protein sequence ID" value="TCT42890.1"/>
    <property type="molecule type" value="Genomic_DNA"/>
</dbReference>
<feature type="domain" description="Lipid/polyisoprenoid-binding YceI-like" evidence="2">
    <location>
        <begin position="26"/>
        <end position="184"/>
    </location>
</feature>
<evidence type="ECO:0000313" key="4">
    <source>
        <dbReference type="Proteomes" id="UP000295097"/>
    </source>
</evidence>
<dbReference type="AlphaFoldDB" id="A0A4R3NW26"/>
<feature type="signal peptide" evidence="1">
    <location>
        <begin position="1"/>
        <end position="24"/>
    </location>
</feature>
<keyword evidence="1" id="KW-0732">Signal</keyword>
<feature type="chain" id="PRO_5020275460" evidence="1">
    <location>
        <begin position="25"/>
        <end position="185"/>
    </location>
</feature>
<dbReference type="RefSeq" id="WP_132309070.1">
    <property type="nucleotide sequence ID" value="NZ_SMAR01000004.1"/>
</dbReference>
<dbReference type="InterPro" id="IPR007372">
    <property type="entry name" value="Lipid/polyisoprenoid-bd_YceI"/>
</dbReference>
<dbReference type="Proteomes" id="UP000295097">
    <property type="component" value="Unassembled WGS sequence"/>
</dbReference>
<dbReference type="OrthoDB" id="1247465at2"/>
<dbReference type="SUPFAM" id="SSF101874">
    <property type="entry name" value="YceI-like"/>
    <property type="match status" value="1"/>
</dbReference>
<dbReference type="PANTHER" id="PTHR34406:SF1">
    <property type="entry name" value="PROTEIN YCEI"/>
    <property type="match status" value="1"/>
</dbReference>
<accession>A0A4R3NW26</accession>
<sequence>MQLKHAIFATAILFAVPFSAPAMAADWTVDYDKSSLGFEVPQGGKTLEGAFENWTASIDFDVDAPQDSLIASEVETGSAKTGNKQFDGMLHSGDWFDASEFPTADFTSDNVMHIEGNRYKADGVLTIKSVTLPIELEFTLDITGDTAHAVGIATLKRKEYGLGPAVNADTVGETVTVTLDLTATR</sequence>
<dbReference type="InterPro" id="IPR036761">
    <property type="entry name" value="TTHA0802/YceI-like_sf"/>
</dbReference>
<dbReference type="PANTHER" id="PTHR34406">
    <property type="entry name" value="PROTEIN YCEI"/>
    <property type="match status" value="1"/>
</dbReference>
<dbReference type="SMART" id="SM00867">
    <property type="entry name" value="YceI"/>
    <property type="match status" value="1"/>
</dbReference>
<dbReference type="Gene3D" id="2.40.128.110">
    <property type="entry name" value="Lipid/polyisoprenoid-binding, YceI-like"/>
    <property type="match status" value="1"/>
</dbReference>
<keyword evidence="4" id="KW-1185">Reference proteome</keyword>
<evidence type="ECO:0000313" key="3">
    <source>
        <dbReference type="EMBL" id="TCT42890.1"/>
    </source>
</evidence>
<name>A0A4R3NW26_9HYPH</name>
<gene>
    <name evidence="3" type="ORF">EDC90_1004192</name>
</gene>
<organism evidence="3 4">
    <name type="scientific">Martelella mediterranea</name>
    <dbReference type="NCBI Taxonomy" id="293089"/>
    <lineage>
        <taxon>Bacteria</taxon>
        <taxon>Pseudomonadati</taxon>
        <taxon>Pseudomonadota</taxon>
        <taxon>Alphaproteobacteria</taxon>
        <taxon>Hyphomicrobiales</taxon>
        <taxon>Aurantimonadaceae</taxon>
        <taxon>Martelella</taxon>
    </lineage>
</organism>
<dbReference type="Pfam" id="PF04264">
    <property type="entry name" value="YceI"/>
    <property type="match status" value="1"/>
</dbReference>
<comment type="caution">
    <text evidence="3">The sequence shown here is derived from an EMBL/GenBank/DDBJ whole genome shotgun (WGS) entry which is preliminary data.</text>
</comment>
<evidence type="ECO:0000256" key="1">
    <source>
        <dbReference type="SAM" id="SignalP"/>
    </source>
</evidence>
<evidence type="ECO:0000259" key="2">
    <source>
        <dbReference type="SMART" id="SM00867"/>
    </source>
</evidence>
<protein>
    <submittedName>
        <fullName evidence="3">Polyisoprenoid-binding protein YceI</fullName>
    </submittedName>
</protein>
<proteinExistence type="predicted"/>
<reference evidence="3 4" key="1">
    <citation type="submission" date="2019-03" db="EMBL/GenBank/DDBJ databases">
        <title>Freshwater and sediment microbial communities from various areas in North America, analyzing microbe dynamics in response to fracking.</title>
        <authorList>
            <person name="Lamendella R."/>
        </authorList>
    </citation>
    <scope>NUCLEOTIDE SEQUENCE [LARGE SCALE GENOMIC DNA]</scope>
    <source>
        <strain evidence="3 4">175.2</strain>
    </source>
</reference>